<sequence>MIDIHRFAAEAVFYQMYLFIRYGRFIPSDVMSHKALYVCPITMASLLGSVNYSGIWKNIYEKDVKRTGRIEVDREIVIVFETKSVFL</sequence>
<dbReference type="EMBL" id="VIEB01000042">
    <property type="protein sequence ID" value="TQE10414.1"/>
    <property type="molecule type" value="Genomic_DNA"/>
</dbReference>
<organism evidence="1 2">
    <name type="scientific">Malus baccata</name>
    <name type="common">Siberian crab apple</name>
    <name type="synonym">Pyrus baccata</name>
    <dbReference type="NCBI Taxonomy" id="106549"/>
    <lineage>
        <taxon>Eukaryota</taxon>
        <taxon>Viridiplantae</taxon>
        <taxon>Streptophyta</taxon>
        <taxon>Embryophyta</taxon>
        <taxon>Tracheophyta</taxon>
        <taxon>Spermatophyta</taxon>
        <taxon>Magnoliopsida</taxon>
        <taxon>eudicotyledons</taxon>
        <taxon>Gunneridae</taxon>
        <taxon>Pentapetalae</taxon>
        <taxon>rosids</taxon>
        <taxon>fabids</taxon>
        <taxon>Rosales</taxon>
        <taxon>Rosaceae</taxon>
        <taxon>Amygdaloideae</taxon>
        <taxon>Maleae</taxon>
        <taxon>Malus</taxon>
    </lineage>
</organism>
<dbReference type="AlphaFoldDB" id="A0A540NHC4"/>
<dbReference type="Proteomes" id="UP000315295">
    <property type="component" value="Unassembled WGS sequence"/>
</dbReference>
<name>A0A540NHC4_MALBA</name>
<protein>
    <submittedName>
        <fullName evidence="1">Uncharacterized protein</fullName>
    </submittedName>
</protein>
<evidence type="ECO:0000313" key="2">
    <source>
        <dbReference type="Proteomes" id="UP000315295"/>
    </source>
</evidence>
<proteinExistence type="predicted"/>
<comment type="caution">
    <text evidence="1">The sequence shown here is derived from an EMBL/GenBank/DDBJ whole genome shotgun (WGS) entry which is preliminary data.</text>
</comment>
<gene>
    <name evidence="1" type="ORF">C1H46_004011</name>
</gene>
<accession>A0A540NHC4</accession>
<evidence type="ECO:0000313" key="1">
    <source>
        <dbReference type="EMBL" id="TQE10414.1"/>
    </source>
</evidence>
<keyword evidence="2" id="KW-1185">Reference proteome</keyword>
<reference evidence="1 2" key="1">
    <citation type="journal article" date="2019" name="G3 (Bethesda)">
        <title>Sequencing of a Wild Apple (Malus baccata) Genome Unravels the Differences Between Cultivated and Wild Apple Species Regarding Disease Resistance and Cold Tolerance.</title>
        <authorList>
            <person name="Chen X."/>
        </authorList>
    </citation>
    <scope>NUCLEOTIDE SEQUENCE [LARGE SCALE GENOMIC DNA]</scope>
    <source>
        <strain evidence="2">cv. Shandingzi</strain>
        <tissue evidence="1">Leaves</tissue>
    </source>
</reference>